<comment type="caution">
    <text evidence="1">The sequence shown here is derived from an EMBL/GenBank/DDBJ whole genome shotgun (WGS) entry which is preliminary data.</text>
</comment>
<organism evidence="1 2">
    <name type="scientific">Rotaria sordida</name>
    <dbReference type="NCBI Taxonomy" id="392033"/>
    <lineage>
        <taxon>Eukaryota</taxon>
        <taxon>Metazoa</taxon>
        <taxon>Spiralia</taxon>
        <taxon>Gnathifera</taxon>
        <taxon>Rotifera</taxon>
        <taxon>Eurotatoria</taxon>
        <taxon>Bdelloidea</taxon>
        <taxon>Philodinida</taxon>
        <taxon>Philodinidae</taxon>
        <taxon>Rotaria</taxon>
    </lineage>
</organism>
<name>A0A819KFF2_9BILA</name>
<gene>
    <name evidence="1" type="ORF">FNK824_LOCUS23095</name>
</gene>
<protein>
    <recommendedName>
        <fullName evidence="3">F-box domain-containing protein</fullName>
    </recommendedName>
</protein>
<dbReference type="AlphaFoldDB" id="A0A819KFF2"/>
<feature type="non-terminal residue" evidence="1">
    <location>
        <position position="41"/>
    </location>
</feature>
<dbReference type="Proteomes" id="UP000663874">
    <property type="component" value="Unassembled WGS sequence"/>
</dbReference>
<sequence length="41" mass="4854">MSNKTNLPIQTLSLEAFHRIFDSLDAKTILFFIRPVCRLFR</sequence>
<dbReference type="EMBL" id="CAJOBE010004823">
    <property type="protein sequence ID" value="CAF3948741.1"/>
    <property type="molecule type" value="Genomic_DNA"/>
</dbReference>
<proteinExistence type="predicted"/>
<evidence type="ECO:0000313" key="2">
    <source>
        <dbReference type="Proteomes" id="UP000663874"/>
    </source>
</evidence>
<reference evidence="1" key="1">
    <citation type="submission" date="2021-02" db="EMBL/GenBank/DDBJ databases">
        <authorList>
            <person name="Nowell W R."/>
        </authorList>
    </citation>
    <scope>NUCLEOTIDE SEQUENCE</scope>
</reference>
<evidence type="ECO:0000313" key="1">
    <source>
        <dbReference type="EMBL" id="CAF3948741.1"/>
    </source>
</evidence>
<accession>A0A819KFF2</accession>
<evidence type="ECO:0008006" key="3">
    <source>
        <dbReference type="Google" id="ProtNLM"/>
    </source>
</evidence>